<dbReference type="VEuPathDB" id="VectorBase:PHUM217920"/>
<dbReference type="AlphaFoldDB" id="E0VI00"/>
<dbReference type="OrthoDB" id="10054666at2759"/>
<organism>
    <name type="scientific">Pediculus humanus subsp. corporis</name>
    <name type="common">Body louse</name>
    <dbReference type="NCBI Taxonomy" id="121224"/>
    <lineage>
        <taxon>Eukaryota</taxon>
        <taxon>Metazoa</taxon>
        <taxon>Ecdysozoa</taxon>
        <taxon>Arthropoda</taxon>
        <taxon>Hexapoda</taxon>
        <taxon>Insecta</taxon>
        <taxon>Pterygota</taxon>
        <taxon>Neoptera</taxon>
        <taxon>Paraneoptera</taxon>
        <taxon>Psocodea</taxon>
        <taxon>Troctomorpha</taxon>
        <taxon>Phthiraptera</taxon>
        <taxon>Anoplura</taxon>
        <taxon>Pediculidae</taxon>
        <taxon>Pediculus</taxon>
    </lineage>
</organism>
<dbReference type="EnsemblMetazoa" id="PHUM217920-RA">
    <property type="protein sequence ID" value="PHUM217920-PA"/>
    <property type="gene ID" value="PHUM217920"/>
</dbReference>
<dbReference type="InterPro" id="IPR051173">
    <property type="entry name" value="Ca_channel_alpha-2/delta"/>
</dbReference>
<proteinExistence type="predicted"/>
<dbReference type="InterPro" id="IPR013680">
    <property type="entry name" value="VDCC_a2/dsu"/>
</dbReference>
<name>E0VI00_PEDHC</name>
<reference evidence="2" key="2">
    <citation type="submission" date="2007-04" db="EMBL/GenBank/DDBJ databases">
        <title>The genome of the human body louse.</title>
        <authorList>
            <consortium name="The Human Body Louse Genome Consortium"/>
            <person name="Kirkness E."/>
            <person name="Walenz B."/>
            <person name="Hass B."/>
            <person name="Bruggner R."/>
            <person name="Strausberg R."/>
        </authorList>
    </citation>
    <scope>NUCLEOTIDE SEQUENCE</scope>
    <source>
        <strain evidence="2">USDA</strain>
    </source>
</reference>
<evidence type="ECO:0000313" key="3">
    <source>
        <dbReference type="EnsemblMetazoa" id="PHUM217920-PA"/>
    </source>
</evidence>
<dbReference type="Proteomes" id="UP000009046">
    <property type="component" value="Unassembled WGS sequence"/>
</dbReference>
<dbReference type="GO" id="GO:0005245">
    <property type="term" value="F:voltage-gated calcium channel activity"/>
    <property type="evidence" value="ECO:0007669"/>
    <property type="project" value="TreeGrafter"/>
</dbReference>
<dbReference type="RefSeq" id="XP_002425744.1">
    <property type="nucleotide sequence ID" value="XM_002425699.1"/>
</dbReference>
<sequence length="469" mass="53007">MFSCRQGYQMFGVTTSFVATRSGLLRWKDHGNSPSDISSPHFSETNRRAIDELWYKRAVHQHTIEPESFVFSVPFDADMQKRPLVTATHAVFVEHKGHRAPAAVVGLQFQHSTLASHFINITSACTGGIECRRNCASPELDCYVLDNNGFIILSESSEHTGKFFGQIDGTIMDSLVQDRIYKKVAVYDYQGACYDEKSPYSDSASFSSPFQPAKMLIYGIINNLKWILTQTNLHYWLLPSWVEGFSYTSDDDEDDLDYTDDYENSPFDSYGENENLIPTLNEKIPEQSVNNINIQPEIVYPVNVNPSPGKRFSSNNSSPRPCDKRVFLYNLQPDRLNTSGIFNPLKGKLTNCHASGCERPFSVQKIPHSNLILLVVDTLCPCGSKQLSITPQEVIWDGTSCRRKPQESLYRRRPPKCLNYHPEEIEIHHCGKACGILASSFTLLSISLMVTNINTLYGYLSWTSLLLFS</sequence>
<dbReference type="CTD" id="8237627"/>
<reference evidence="2" key="1">
    <citation type="submission" date="2007-04" db="EMBL/GenBank/DDBJ databases">
        <title>Annotation of Pediculus humanus corporis strain USDA.</title>
        <authorList>
            <person name="Kirkness E."/>
            <person name="Hannick L."/>
            <person name="Hass B."/>
            <person name="Bruggner R."/>
            <person name="Lawson D."/>
            <person name="Bidwell S."/>
            <person name="Joardar V."/>
            <person name="Caler E."/>
            <person name="Walenz B."/>
            <person name="Inman J."/>
            <person name="Schobel S."/>
            <person name="Galinsky K."/>
            <person name="Amedeo P."/>
            <person name="Strausberg R."/>
        </authorList>
    </citation>
    <scope>NUCLEOTIDE SEQUENCE</scope>
    <source>
        <strain evidence="2">USDA</strain>
    </source>
</reference>
<dbReference type="HOGENOM" id="CLU_583056_0_0_1"/>
<dbReference type="eggNOG" id="KOG2353">
    <property type="taxonomic scope" value="Eukaryota"/>
</dbReference>
<dbReference type="PANTHER" id="PTHR10166">
    <property type="entry name" value="VOLTAGE-DEPENDENT CALCIUM CHANNEL SUBUNIT ALPHA-2/DELTA-RELATED"/>
    <property type="match status" value="1"/>
</dbReference>
<gene>
    <name evidence="3" type="primary">8237627</name>
    <name evidence="2" type="ORF">Phum_PHUM217920</name>
</gene>
<evidence type="ECO:0000259" key="1">
    <source>
        <dbReference type="Pfam" id="PF08473"/>
    </source>
</evidence>
<dbReference type="GO" id="GO:0005891">
    <property type="term" value="C:voltage-gated calcium channel complex"/>
    <property type="evidence" value="ECO:0007669"/>
    <property type="project" value="TreeGrafter"/>
</dbReference>
<protein>
    <recommendedName>
        <fullName evidence="1">Voltage-dependent calcium channel alpha-2/delta subunit conserved region domain-containing protein</fullName>
    </recommendedName>
</protein>
<dbReference type="Pfam" id="PF08473">
    <property type="entry name" value="VGCC_alpha2"/>
    <property type="match status" value="1"/>
</dbReference>
<dbReference type="EMBL" id="AAZO01002513">
    <property type="status" value="NOT_ANNOTATED_CDS"/>
    <property type="molecule type" value="Genomic_DNA"/>
</dbReference>
<dbReference type="STRING" id="121224.E0VI00"/>
<feature type="domain" description="Voltage-dependent calcium channel alpha-2/delta subunit conserved region" evidence="1">
    <location>
        <begin position="12"/>
        <end position="231"/>
    </location>
</feature>
<dbReference type="OMA" id="AICIHIT"/>
<dbReference type="PANTHER" id="PTHR10166:SF37">
    <property type="entry name" value="STOLID, ISOFORM H"/>
    <property type="match status" value="1"/>
</dbReference>
<evidence type="ECO:0000313" key="4">
    <source>
        <dbReference type="Proteomes" id="UP000009046"/>
    </source>
</evidence>
<dbReference type="InParanoid" id="E0VI00"/>
<dbReference type="EMBL" id="DS235174">
    <property type="protein sequence ID" value="EEB13006.1"/>
    <property type="molecule type" value="Genomic_DNA"/>
</dbReference>
<dbReference type="GeneID" id="8237627"/>
<keyword evidence="4" id="KW-1185">Reference proteome</keyword>
<accession>E0VI00</accession>
<reference evidence="3" key="3">
    <citation type="submission" date="2020-05" db="UniProtKB">
        <authorList>
            <consortium name="EnsemblMetazoa"/>
        </authorList>
    </citation>
    <scope>IDENTIFICATION</scope>
    <source>
        <strain evidence="3">USDA</strain>
    </source>
</reference>
<dbReference type="KEGG" id="phu:Phum_PHUM217920"/>
<evidence type="ECO:0000313" key="2">
    <source>
        <dbReference type="EMBL" id="EEB13006.1"/>
    </source>
</evidence>